<dbReference type="EMBL" id="VOOS01000001">
    <property type="protein sequence ID" value="TXB67114.1"/>
    <property type="molecule type" value="Genomic_DNA"/>
</dbReference>
<feature type="binding site" evidence="2">
    <location>
        <position position="96"/>
    </location>
    <ligand>
        <name>Mn(2+)</name>
        <dbReference type="ChEBI" id="CHEBI:29035"/>
        <label>2</label>
    </ligand>
</feature>
<keyword evidence="1 4" id="KW-0378">Hydrolase</keyword>
<sequence>MDIEPFIEYRKYLHQNPELSNDEKETSKYIQQQLKEICPSVEIHQVAENGVLAIFKGEKIGNHVMYRCELDALPIDEQNTFKHKSKKKGVAHKCGHDGHMAIMLAFASYIAQNKLKKGMVSLLFQPSEENGEGAKRVIEDKEFKKYCTPDYVFALHNVPGYEESAVVIKSGTFTPSVISAKIKLIGKTAHAAEPENGINSVYAIAELIKRIKSLEVNDADSLKIITPIFVKVGSESYGVAAGNGEIGLTFRTSTNTMMEKLKENFLNVLMEEVQQHKLSYEIEWLQEFQSVENDNRAIDLIQKAAIDAQLSSVIKEKPFKWGEDFGLFTQKFSGAMFALGAGKDSPALHNPDYDFPDALISSGSKMFIKILEQLQ</sequence>
<dbReference type="GO" id="GO:0046872">
    <property type="term" value="F:metal ion binding"/>
    <property type="evidence" value="ECO:0007669"/>
    <property type="project" value="UniProtKB-KW"/>
</dbReference>
<organism evidence="4 5">
    <name type="scientific">Vicingus serpentipes</name>
    <dbReference type="NCBI Taxonomy" id="1926625"/>
    <lineage>
        <taxon>Bacteria</taxon>
        <taxon>Pseudomonadati</taxon>
        <taxon>Bacteroidota</taxon>
        <taxon>Flavobacteriia</taxon>
        <taxon>Flavobacteriales</taxon>
        <taxon>Vicingaceae</taxon>
        <taxon>Vicingus</taxon>
    </lineage>
</organism>
<dbReference type="GO" id="GO:0016787">
    <property type="term" value="F:hydrolase activity"/>
    <property type="evidence" value="ECO:0007669"/>
    <property type="project" value="UniProtKB-KW"/>
</dbReference>
<comment type="caution">
    <text evidence="4">The sequence shown here is derived from an EMBL/GenBank/DDBJ whole genome shotgun (WGS) entry which is preliminary data.</text>
</comment>
<name>A0A5C6RYF6_9FLAO</name>
<gene>
    <name evidence="4" type="ORF">FRY74_02710</name>
</gene>
<dbReference type="RefSeq" id="WP_147098359.1">
    <property type="nucleotide sequence ID" value="NZ_VOOS01000001.1"/>
</dbReference>
<dbReference type="Pfam" id="PF01546">
    <property type="entry name" value="Peptidase_M20"/>
    <property type="match status" value="1"/>
</dbReference>
<feature type="binding site" evidence="2">
    <location>
        <position position="156"/>
    </location>
    <ligand>
        <name>Mn(2+)</name>
        <dbReference type="ChEBI" id="CHEBI:29035"/>
        <label>2</label>
    </ligand>
</feature>
<protein>
    <submittedName>
        <fullName evidence="4">Amidohydrolase</fullName>
    </submittedName>
</protein>
<dbReference type="SUPFAM" id="SSF53187">
    <property type="entry name" value="Zn-dependent exopeptidases"/>
    <property type="match status" value="1"/>
</dbReference>
<reference evidence="4 5" key="1">
    <citation type="submission" date="2019-08" db="EMBL/GenBank/DDBJ databases">
        <title>Genome of Vicingus serpentipes NCIMB 15042.</title>
        <authorList>
            <person name="Bowman J.P."/>
        </authorList>
    </citation>
    <scope>NUCLEOTIDE SEQUENCE [LARGE SCALE GENOMIC DNA]</scope>
    <source>
        <strain evidence="4 5">NCIMB 15042</strain>
    </source>
</reference>
<dbReference type="Gene3D" id="3.40.630.10">
    <property type="entry name" value="Zn peptidases"/>
    <property type="match status" value="1"/>
</dbReference>
<dbReference type="Proteomes" id="UP000321721">
    <property type="component" value="Unassembled WGS sequence"/>
</dbReference>
<dbReference type="InterPro" id="IPR017439">
    <property type="entry name" value="Amidohydrolase"/>
</dbReference>
<evidence type="ECO:0000259" key="3">
    <source>
        <dbReference type="Pfam" id="PF07687"/>
    </source>
</evidence>
<keyword evidence="5" id="KW-1185">Reference proteome</keyword>
<evidence type="ECO:0000313" key="5">
    <source>
        <dbReference type="Proteomes" id="UP000321721"/>
    </source>
</evidence>
<comment type="cofactor">
    <cofactor evidence="2">
        <name>Mn(2+)</name>
        <dbReference type="ChEBI" id="CHEBI:29035"/>
    </cofactor>
    <text evidence="2">The Mn(2+) ion enhances activity.</text>
</comment>
<dbReference type="NCBIfam" id="TIGR01891">
    <property type="entry name" value="amidohydrolases"/>
    <property type="match status" value="1"/>
</dbReference>
<evidence type="ECO:0000313" key="4">
    <source>
        <dbReference type="EMBL" id="TXB67114.1"/>
    </source>
</evidence>
<feature type="binding site" evidence="2">
    <location>
        <position position="94"/>
    </location>
    <ligand>
        <name>Mn(2+)</name>
        <dbReference type="ChEBI" id="CHEBI:29035"/>
        <label>2</label>
    </ligand>
</feature>
<feature type="binding site" evidence="2">
    <location>
        <position position="129"/>
    </location>
    <ligand>
        <name>Mn(2+)</name>
        <dbReference type="ChEBI" id="CHEBI:29035"/>
        <label>2</label>
    </ligand>
</feature>
<dbReference type="Gene3D" id="3.30.70.360">
    <property type="match status" value="1"/>
</dbReference>
<feature type="binding site" evidence="2">
    <location>
        <position position="349"/>
    </location>
    <ligand>
        <name>Mn(2+)</name>
        <dbReference type="ChEBI" id="CHEBI:29035"/>
        <label>2</label>
    </ligand>
</feature>
<dbReference type="PANTHER" id="PTHR11014:SF169">
    <property type="entry name" value="CLAN MH, FAMILY M20, PEPTIDASE T-LIKE METALLOPEPTIDASE"/>
    <property type="match status" value="1"/>
</dbReference>
<dbReference type="InterPro" id="IPR036264">
    <property type="entry name" value="Bact_exopeptidase_dim_dom"/>
</dbReference>
<dbReference type="OrthoDB" id="9776731at2"/>
<keyword evidence="2" id="KW-0479">Metal-binding</keyword>
<accession>A0A5C6RYF6</accession>
<dbReference type="Pfam" id="PF07687">
    <property type="entry name" value="M20_dimer"/>
    <property type="match status" value="1"/>
</dbReference>
<proteinExistence type="predicted"/>
<dbReference type="InterPro" id="IPR002933">
    <property type="entry name" value="Peptidase_M20"/>
</dbReference>
<evidence type="ECO:0000256" key="2">
    <source>
        <dbReference type="PIRSR" id="PIRSR005962-1"/>
    </source>
</evidence>
<dbReference type="PIRSF" id="PIRSF005962">
    <property type="entry name" value="Pept_M20D_amidohydro"/>
    <property type="match status" value="1"/>
</dbReference>
<dbReference type="PANTHER" id="PTHR11014">
    <property type="entry name" value="PEPTIDASE M20 FAMILY MEMBER"/>
    <property type="match status" value="1"/>
</dbReference>
<dbReference type="SUPFAM" id="SSF55031">
    <property type="entry name" value="Bacterial exopeptidase dimerisation domain"/>
    <property type="match status" value="1"/>
</dbReference>
<keyword evidence="2" id="KW-0464">Manganese</keyword>
<evidence type="ECO:0000256" key="1">
    <source>
        <dbReference type="ARBA" id="ARBA00022801"/>
    </source>
</evidence>
<dbReference type="AlphaFoldDB" id="A0A5C6RYF6"/>
<feature type="domain" description="Peptidase M20 dimerisation" evidence="3">
    <location>
        <begin position="177"/>
        <end position="259"/>
    </location>
</feature>
<dbReference type="InterPro" id="IPR011650">
    <property type="entry name" value="Peptidase_M20_dimer"/>
</dbReference>